<dbReference type="EMBL" id="LAZR01000442">
    <property type="protein sequence ID" value="KKN68711.1"/>
    <property type="molecule type" value="Genomic_DNA"/>
</dbReference>
<dbReference type="AlphaFoldDB" id="A0A0F9V596"/>
<comment type="caution">
    <text evidence="1">The sequence shown here is derived from an EMBL/GenBank/DDBJ whole genome shotgun (WGS) entry which is preliminary data.</text>
</comment>
<reference evidence="1" key="1">
    <citation type="journal article" date="2015" name="Nature">
        <title>Complex archaea that bridge the gap between prokaryotes and eukaryotes.</title>
        <authorList>
            <person name="Spang A."/>
            <person name="Saw J.H."/>
            <person name="Jorgensen S.L."/>
            <person name="Zaremba-Niedzwiedzka K."/>
            <person name="Martijn J."/>
            <person name="Lind A.E."/>
            <person name="van Eijk R."/>
            <person name="Schleper C."/>
            <person name="Guy L."/>
            <person name="Ettema T.J."/>
        </authorList>
    </citation>
    <scope>NUCLEOTIDE SEQUENCE</scope>
</reference>
<protein>
    <submittedName>
        <fullName evidence="1">Uncharacterized protein</fullName>
    </submittedName>
</protein>
<name>A0A0F9V596_9ZZZZ</name>
<sequence>MLKLKDEGVVLEEDWGWPVSIVEMVENEESLFWMVWCAAKNGDRSCECQSTPPVGTGATKESALESWRFIHFERRYQGRRRQ</sequence>
<organism evidence="1">
    <name type="scientific">marine sediment metagenome</name>
    <dbReference type="NCBI Taxonomy" id="412755"/>
    <lineage>
        <taxon>unclassified sequences</taxon>
        <taxon>metagenomes</taxon>
        <taxon>ecological metagenomes</taxon>
    </lineage>
</organism>
<proteinExistence type="predicted"/>
<evidence type="ECO:0000313" key="1">
    <source>
        <dbReference type="EMBL" id="KKN68711.1"/>
    </source>
</evidence>
<accession>A0A0F9V596</accession>
<gene>
    <name evidence="1" type="ORF">LCGC14_0449020</name>
</gene>